<dbReference type="Proteomes" id="UP001632038">
    <property type="component" value="Unassembled WGS sequence"/>
</dbReference>
<evidence type="ECO:0000259" key="1">
    <source>
        <dbReference type="Pfam" id="PF03478"/>
    </source>
</evidence>
<dbReference type="InterPro" id="IPR005174">
    <property type="entry name" value="KIB1-4_b-propeller"/>
</dbReference>
<reference evidence="3" key="1">
    <citation type="journal article" date="2024" name="IScience">
        <title>Strigolactones Initiate the Formation of Haustorium-like Structures in Castilleja.</title>
        <authorList>
            <person name="Buerger M."/>
            <person name="Peterson D."/>
            <person name="Chory J."/>
        </authorList>
    </citation>
    <scope>NUCLEOTIDE SEQUENCE [LARGE SCALE GENOMIC DNA]</scope>
</reference>
<comment type="caution">
    <text evidence="2">The sequence shown here is derived from an EMBL/GenBank/DDBJ whole genome shotgun (WGS) entry which is preliminary data.</text>
</comment>
<keyword evidence="3" id="KW-1185">Reference proteome</keyword>
<dbReference type="PANTHER" id="PTHR44259:SF37">
    <property type="entry name" value="DUF1618 DOMAIN-CONTAINING PROTEIN"/>
    <property type="match status" value="1"/>
</dbReference>
<dbReference type="InterPro" id="IPR050942">
    <property type="entry name" value="F-box_BR-signaling"/>
</dbReference>
<accession>A0ABD3CHF5</accession>
<proteinExistence type="predicted"/>
<protein>
    <recommendedName>
        <fullName evidence="1">KIB1-4 beta-propeller domain-containing protein</fullName>
    </recommendedName>
</protein>
<evidence type="ECO:0000313" key="3">
    <source>
        <dbReference type="Proteomes" id="UP001632038"/>
    </source>
</evidence>
<evidence type="ECO:0000313" key="2">
    <source>
        <dbReference type="EMBL" id="KAL3629330.1"/>
    </source>
</evidence>
<dbReference type="AlphaFoldDB" id="A0ABD3CHF5"/>
<gene>
    <name evidence="2" type="ORF">CASFOL_026552</name>
</gene>
<organism evidence="2 3">
    <name type="scientific">Castilleja foliolosa</name>
    <dbReference type="NCBI Taxonomy" id="1961234"/>
    <lineage>
        <taxon>Eukaryota</taxon>
        <taxon>Viridiplantae</taxon>
        <taxon>Streptophyta</taxon>
        <taxon>Embryophyta</taxon>
        <taxon>Tracheophyta</taxon>
        <taxon>Spermatophyta</taxon>
        <taxon>Magnoliopsida</taxon>
        <taxon>eudicotyledons</taxon>
        <taxon>Gunneridae</taxon>
        <taxon>Pentapetalae</taxon>
        <taxon>asterids</taxon>
        <taxon>lamiids</taxon>
        <taxon>Lamiales</taxon>
        <taxon>Orobanchaceae</taxon>
        <taxon>Pedicularideae</taxon>
        <taxon>Castillejinae</taxon>
        <taxon>Castilleja</taxon>
    </lineage>
</organism>
<dbReference type="EMBL" id="JAVIJP010000034">
    <property type="protein sequence ID" value="KAL3629330.1"/>
    <property type="molecule type" value="Genomic_DNA"/>
</dbReference>
<dbReference type="Pfam" id="PF03478">
    <property type="entry name" value="Beta-prop_KIB1-4"/>
    <property type="match status" value="1"/>
</dbReference>
<name>A0ABD3CHF5_9LAMI</name>
<dbReference type="PANTHER" id="PTHR44259">
    <property type="entry name" value="OS07G0183000 PROTEIN-RELATED"/>
    <property type="match status" value="1"/>
</dbReference>
<sequence>MDWENAHAFCCPGRSKEWTLMLDENRYFYKDCVYSARLKLFFALDGSSLETWDLGDLSSPKLIKVEDFILEDFYCFSSFKWFISKLFCGSKEHLVVVKEDLLLVMQYIMFCVGPDGSCYNEPCSNEPDERNPIYCHHMTIGFDIFKYDDSEKGKFKYLDSSSLGGLAIFVGLHSHSVAIQATQFPGVKPNSVYFTDVYETGDLEGDESTHEIQLRGHDIGIYNYQDKTVSPCYYPCDVPSLKTILPAPIWF</sequence>
<feature type="domain" description="KIB1-4 beta-propeller" evidence="1">
    <location>
        <begin position="5"/>
        <end position="223"/>
    </location>
</feature>